<dbReference type="AlphaFoldDB" id="A0AAP0IZ59"/>
<comment type="caution">
    <text evidence="2">The sequence shown here is derived from an EMBL/GenBank/DDBJ whole genome shotgun (WGS) entry which is preliminary data.</text>
</comment>
<dbReference type="EMBL" id="JBBNAE010000005">
    <property type="protein sequence ID" value="KAK9123452.1"/>
    <property type="molecule type" value="Genomic_DNA"/>
</dbReference>
<feature type="compositionally biased region" description="Polar residues" evidence="1">
    <location>
        <begin position="110"/>
        <end position="119"/>
    </location>
</feature>
<organism evidence="2 3">
    <name type="scientific">Stephania japonica</name>
    <dbReference type="NCBI Taxonomy" id="461633"/>
    <lineage>
        <taxon>Eukaryota</taxon>
        <taxon>Viridiplantae</taxon>
        <taxon>Streptophyta</taxon>
        <taxon>Embryophyta</taxon>
        <taxon>Tracheophyta</taxon>
        <taxon>Spermatophyta</taxon>
        <taxon>Magnoliopsida</taxon>
        <taxon>Ranunculales</taxon>
        <taxon>Menispermaceae</taxon>
        <taxon>Menispermoideae</taxon>
        <taxon>Cissampelideae</taxon>
        <taxon>Stephania</taxon>
    </lineage>
</organism>
<evidence type="ECO:0000313" key="2">
    <source>
        <dbReference type="EMBL" id="KAK9123452.1"/>
    </source>
</evidence>
<gene>
    <name evidence="2" type="ORF">Sjap_013054</name>
</gene>
<name>A0AAP0IZ59_9MAGN</name>
<proteinExistence type="predicted"/>
<evidence type="ECO:0000313" key="3">
    <source>
        <dbReference type="Proteomes" id="UP001417504"/>
    </source>
</evidence>
<keyword evidence="3" id="KW-1185">Reference proteome</keyword>
<sequence>MWLKGPKCWWWYHQGKGGGLTATAAADVDGGAPTRVPYLRWRGVGAPLGDSSSPTLYEPWSGEGRGGSPPFLRLDGGWTGEAVALWLATGCPPDVVGVGGRRRRSPIEGSLSSPTRGSTGSPLCLVNCQLTGQQD</sequence>
<evidence type="ECO:0000256" key="1">
    <source>
        <dbReference type="SAM" id="MobiDB-lite"/>
    </source>
</evidence>
<dbReference type="Proteomes" id="UP001417504">
    <property type="component" value="Unassembled WGS sequence"/>
</dbReference>
<feature type="region of interest" description="Disordered" evidence="1">
    <location>
        <begin position="97"/>
        <end position="119"/>
    </location>
</feature>
<accession>A0AAP0IZ59</accession>
<protein>
    <submittedName>
        <fullName evidence="2">Uncharacterized protein</fullName>
    </submittedName>
</protein>
<reference evidence="2 3" key="1">
    <citation type="submission" date="2024-01" db="EMBL/GenBank/DDBJ databases">
        <title>Genome assemblies of Stephania.</title>
        <authorList>
            <person name="Yang L."/>
        </authorList>
    </citation>
    <scope>NUCLEOTIDE SEQUENCE [LARGE SCALE GENOMIC DNA]</scope>
    <source>
        <strain evidence="2">QJT</strain>
        <tissue evidence="2">Leaf</tissue>
    </source>
</reference>